<dbReference type="AlphaFoldDB" id="X0ZW89"/>
<accession>X0ZW89</accession>
<comment type="caution">
    <text evidence="1">The sequence shown here is derived from an EMBL/GenBank/DDBJ whole genome shotgun (WGS) entry which is preliminary data.</text>
</comment>
<dbReference type="EMBL" id="BART01007860">
    <property type="protein sequence ID" value="GAG64753.1"/>
    <property type="molecule type" value="Genomic_DNA"/>
</dbReference>
<name>X0ZW89_9ZZZZ</name>
<reference evidence="1" key="1">
    <citation type="journal article" date="2014" name="Front. Microbiol.">
        <title>High frequency of phylogenetically diverse reductive dehalogenase-homologous genes in deep subseafloor sedimentary metagenomes.</title>
        <authorList>
            <person name="Kawai M."/>
            <person name="Futagami T."/>
            <person name="Toyoda A."/>
            <person name="Takaki Y."/>
            <person name="Nishi S."/>
            <person name="Hori S."/>
            <person name="Arai W."/>
            <person name="Tsubouchi T."/>
            <person name="Morono Y."/>
            <person name="Uchiyama I."/>
            <person name="Ito T."/>
            <person name="Fujiyama A."/>
            <person name="Inagaki F."/>
            <person name="Takami H."/>
        </authorList>
    </citation>
    <scope>NUCLEOTIDE SEQUENCE</scope>
    <source>
        <strain evidence="1">Expedition CK06-06</strain>
    </source>
</reference>
<gene>
    <name evidence="1" type="ORF">S01H4_17799</name>
</gene>
<organism evidence="1">
    <name type="scientific">marine sediment metagenome</name>
    <dbReference type="NCBI Taxonomy" id="412755"/>
    <lineage>
        <taxon>unclassified sequences</taxon>
        <taxon>metagenomes</taxon>
        <taxon>ecological metagenomes</taxon>
    </lineage>
</organism>
<sequence>MRYDLQIVTYMLQSFKERDDIISHEAENGLVVYITYIKTLAMLGISLPSFRYTNRTDIHTEDKSSLVLNE</sequence>
<protein>
    <submittedName>
        <fullName evidence="1">Uncharacterized protein</fullName>
    </submittedName>
</protein>
<evidence type="ECO:0000313" key="1">
    <source>
        <dbReference type="EMBL" id="GAG64753.1"/>
    </source>
</evidence>
<proteinExistence type="predicted"/>